<sequence>MRLFGYNSVQAGDNLSQDAATSTLWNWNYWINCFTQDKVCVSFTLWVLSLLFLGISHSIIFYLQCQRRLRREDYVSCAIYAFLGNVCSTFGALLAKQLNIQVFTGAYMAAVDIFRFLLILFPMCGSRSRSKPGKPLRQRKKRRRRTLFVASLPFILGLNYYCWAAPVPADVSGLRRRLLTTILQDNTEIIGYALGVTAVAICWTSKVSQILWACKGNVDSSLWKWVWIFSILGNVVYSAAILCHDKHLDFILQALPWLLASLGAASMDITSLFLSCLMKNKRARQQWGVEVVMESDTISLLESPGQDEQDLLEEELMPMGSQNSDWMPLNIPQNNRYLRKMAEISHYMDMSMSIEPVQETEFGVKRSPGDGQISTERERKGDHALFAQDPPTYPPKQIIHANVSSCSSSDVTSINSELEWDFEDLPQDWKVTSRQQENIIARSPGRLTMSQVTVQPPGSSVFSMYPLSAISPPPATDLWFCHADTTMSEEKASAILAEYEEEVKRSGR</sequence>
<dbReference type="GO" id="GO:0016020">
    <property type="term" value="C:membrane"/>
    <property type="evidence" value="ECO:0007669"/>
    <property type="project" value="TreeGrafter"/>
</dbReference>
<reference evidence="3" key="3">
    <citation type="journal article" date="2014" name="Nature">
        <title>Elephant shark genome provides unique insights into gnathostome evolution.</title>
        <authorList>
            <consortium name="International Elephant Shark Genome Sequencing Consortium"/>
            <person name="Venkatesh B."/>
            <person name="Lee A.P."/>
            <person name="Ravi V."/>
            <person name="Maurya A.K."/>
            <person name="Lian M.M."/>
            <person name="Swann J.B."/>
            <person name="Ohta Y."/>
            <person name="Flajnik M.F."/>
            <person name="Sutoh Y."/>
            <person name="Kasahara M."/>
            <person name="Hoon S."/>
            <person name="Gangu V."/>
            <person name="Roy S.W."/>
            <person name="Irimia M."/>
            <person name="Korzh V."/>
            <person name="Kondrychyn I."/>
            <person name="Lim Z.W."/>
            <person name="Tay B.H."/>
            <person name="Tohari S."/>
            <person name="Kong K.W."/>
            <person name="Ho S."/>
            <person name="Lorente-Galdos B."/>
            <person name="Quilez J."/>
            <person name="Marques-Bonet T."/>
            <person name="Raney B.J."/>
            <person name="Ingham P.W."/>
            <person name="Tay A."/>
            <person name="Hillier L.W."/>
            <person name="Minx P."/>
            <person name="Boehm T."/>
            <person name="Wilson R.K."/>
            <person name="Brenner S."/>
            <person name="Warren W.C."/>
        </authorList>
    </citation>
    <scope>NUCLEOTIDE SEQUENCE [LARGE SCALE GENOMIC DNA]</scope>
</reference>
<reference evidence="3" key="1">
    <citation type="journal article" date="2006" name="Science">
        <title>Ancient noncoding elements conserved in the human genome.</title>
        <authorList>
            <person name="Venkatesh B."/>
            <person name="Kirkness E.F."/>
            <person name="Loh Y.H."/>
            <person name="Halpern A.L."/>
            <person name="Lee A.P."/>
            <person name="Johnson J."/>
            <person name="Dandona N."/>
            <person name="Viswanathan L.D."/>
            <person name="Tay A."/>
            <person name="Venter J.C."/>
            <person name="Strausberg R.L."/>
            <person name="Brenner S."/>
        </authorList>
    </citation>
    <scope>NUCLEOTIDE SEQUENCE [LARGE SCALE GENOMIC DNA]</scope>
</reference>
<reference evidence="3" key="2">
    <citation type="journal article" date="2007" name="PLoS Biol.">
        <title>Survey sequencing and comparative analysis of the elephant shark (Callorhinchus milii) genome.</title>
        <authorList>
            <person name="Venkatesh B."/>
            <person name="Kirkness E.F."/>
            <person name="Loh Y.H."/>
            <person name="Halpern A.L."/>
            <person name="Lee A.P."/>
            <person name="Johnson J."/>
            <person name="Dandona N."/>
            <person name="Viswanathan L.D."/>
            <person name="Tay A."/>
            <person name="Venter J.C."/>
            <person name="Strausberg R.L."/>
            <person name="Brenner S."/>
        </authorList>
    </citation>
    <scope>NUCLEOTIDE SEQUENCE [LARGE SCALE GENOMIC DNA]</scope>
</reference>
<dbReference type="InterPro" id="IPR051415">
    <property type="entry name" value="LAAT-1"/>
</dbReference>
<reference evidence="2" key="4">
    <citation type="submission" date="2025-08" db="UniProtKB">
        <authorList>
            <consortium name="Ensembl"/>
        </authorList>
    </citation>
    <scope>IDENTIFICATION</scope>
</reference>
<proteinExistence type="predicted"/>
<dbReference type="GeneID" id="103184430"/>
<feature type="transmembrane region" description="Helical" evidence="1">
    <location>
        <begin position="146"/>
        <end position="169"/>
    </location>
</feature>
<dbReference type="AlphaFoldDB" id="A0A4W3IJD6"/>
<accession>A0A4W3IJD6</accession>
<keyword evidence="1" id="KW-1133">Transmembrane helix</keyword>
<evidence type="ECO:0000313" key="3">
    <source>
        <dbReference type="Proteomes" id="UP000314986"/>
    </source>
</evidence>
<dbReference type="OrthoDB" id="8048523at2759"/>
<dbReference type="GeneTree" id="ENSGT00390000018718"/>
<evidence type="ECO:0000313" key="2">
    <source>
        <dbReference type="Ensembl" id="ENSCMIP00000020964.1"/>
    </source>
</evidence>
<protein>
    <recommendedName>
        <fullName evidence="4">Transmembrane protein 44</fullName>
    </recommendedName>
</protein>
<keyword evidence="3" id="KW-1185">Reference proteome</keyword>
<feature type="transmembrane region" description="Helical" evidence="1">
    <location>
        <begin position="43"/>
        <end position="63"/>
    </location>
</feature>
<feature type="transmembrane region" description="Helical" evidence="1">
    <location>
        <begin position="106"/>
        <end position="125"/>
    </location>
</feature>
<evidence type="ECO:0008006" key="4">
    <source>
        <dbReference type="Google" id="ProtNLM"/>
    </source>
</evidence>
<evidence type="ECO:0000256" key="1">
    <source>
        <dbReference type="SAM" id="Phobius"/>
    </source>
</evidence>
<dbReference type="Ensembl" id="ENSCMIT00000021347.1">
    <property type="protein sequence ID" value="ENSCMIP00000020964.1"/>
    <property type="gene ID" value="ENSCMIG00000009630.1"/>
</dbReference>
<dbReference type="CTD" id="93109"/>
<keyword evidence="1" id="KW-0472">Membrane</keyword>
<dbReference type="Proteomes" id="UP000314986">
    <property type="component" value="Unassembled WGS sequence"/>
</dbReference>
<keyword evidence="1" id="KW-0812">Transmembrane</keyword>
<gene>
    <name evidence="2" type="primary">tmem44</name>
</gene>
<organism evidence="2 3">
    <name type="scientific">Callorhinchus milii</name>
    <name type="common">Ghost shark</name>
    <dbReference type="NCBI Taxonomy" id="7868"/>
    <lineage>
        <taxon>Eukaryota</taxon>
        <taxon>Metazoa</taxon>
        <taxon>Chordata</taxon>
        <taxon>Craniata</taxon>
        <taxon>Vertebrata</taxon>
        <taxon>Chondrichthyes</taxon>
        <taxon>Holocephali</taxon>
        <taxon>Chimaeriformes</taxon>
        <taxon>Callorhinchidae</taxon>
        <taxon>Callorhinchus</taxon>
    </lineage>
</organism>
<feature type="transmembrane region" description="Helical" evidence="1">
    <location>
        <begin position="189"/>
        <end position="213"/>
    </location>
</feature>
<name>A0A4W3IJD6_CALMI</name>
<feature type="transmembrane region" description="Helical" evidence="1">
    <location>
        <begin position="225"/>
        <end position="242"/>
    </location>
</feature>
<feature type="transmembrane region" description="Helical" evidence="1">
    <location>
        <begin position="254"/>
        <end position="277"/>
    </location>
</feature>
<reference evidence="2" key="5">
    <citation type="submission" date="2025-09" db="UniProtKB">
        <authorList>
            <consortium name="Ensembl"/>
        </authorList>
    </citation>
    <scope>IDENTIFICATION</scope>
</reference>
<dbReference type="PANTHER" id="PTHR16201">
    <property type="entry name" value="SEVEN TRANSMEMBRANE PROTEIN 1-RELATED"/>
    <property type="match status" value="1"/>
</dbReference>
<dbReference type="GO" id="GO:0015174">
    <property type="term" value="F:basic amino acid transmembrane transporter activity"/>
    <property type="evidence" value="ECO:0007669"/>
    <property type="project" value="TreeGrafter"/>
</dbReference>
<dbReference type="PANTHER" id="PTHR16201:SF53">
    <property type="entry name" value="TRANSMEMBRANE PROTEIN 44"/>
    <property type="match status" value="1"/>
</dbReference>
<feature type="transmembrane region" description="Helical" evidence="1">
    <location>
        <begin position="75"/>
        <end position="94"/>
    </location>
</feature>